<dbReference type="EMBL" id="BAFN01000001">
    <property type="protein sequence ID" value="GAN32909.1"/>
    <property type="molecule type" value="Genomic_DNA"/>
</dbReference>
<evidence type="ECO:0000313" key="2">
    <source>
        <dbReference type="EMBL" id="GAN32909.1"/>
    </source>
</evidence>
<dbReference type="PANTHER" id="PTHR43471:SF10">
    <property type="entry name" value="SLL1107 PROTEIN"/>
    <property type="match status" value="1"/>
</dbReference>
<dbReference type="RefSeq" id="WP_052562989.1">
    <property type="nucleotide sequence ID" value="NZ_BAFN01000001.1"/>
</dbReference>
<accession>A0ABQ0JWS9</accession>
<name>A0ABQ0JWS9_9BACT</name>
<feature type="transmembrane region" description="Helical" evidence="1">
    <location>
        <begin position="143"/>
        <end position="166"/>
    </location>
</feature>
<evidence type="ECO:0008006" key="4">
    <source>
        <dbReference type="Google" id="ProtNLM"/>
    </source>
</evidence>
<feature type="transmembrane region" description="Helical" evidence="1">
    <location>
        <begin position="96"/>
        <end position="122"/>
    </location>
</feature>
<feature type="transmembrane region" description="Helical" evidence="1">
    <location>
        <begin position="21"/>
        <end position="44"/>
    </location>
</feature>
<keyword evidence="3" id="KW-1185">Reference proteome</keyword>
<keyword evidence="1" id="KW-1133">Transmembrane helix</keyword>
<evidence type="ECO:0000313" key="3">
    <source>
        <dbReference type="Proteomes" id="UP000032309"/>
    </source>
</evidence>
<dbReference type="Proteomes" id="UP000032309">
    <property type="component" value="Unassembled WGS sequence"/>
</dbReference>
<evidence type="ECO:0000256" key="1">
    <source>
        <dbReference type="SAM" id="Phobius"/>
    </source>
</evidence>
<dbReference type="Pfam" id="PF12679">
    <property type="entry name" value="ABC2_membrane_2"/>
    <property type="match status" value="1"/>
</dbReference>
<sequence length="267" mass="29326">MNRCVFAIAGNTGREIVRQTIFYLIGCGGILFILLSFSFTLFAFGEETRMIKEMGISTITICCLCLASLSAANTISKEIEKGTIMTLLSKPVDKGSVLFGKFLGILLAVSSVFVLMSLILTVSLCVKESLDCQAGVLTAFKRVGYLTVFQLIFAFLQVAIMCAIATAGSVYLPVIANLSCCMVIYVLGNVINSFQDMLYMNGDGTRWCLAFFGVFFPNLEEFSAVGVENKLGSLSIHHLVLLMIYAVLYTLFVLVLTFVLFNRKECR</sequence>
<comment type="caution">
    <text evidence="2">The sequence shown here is derived from an EMBL/GenBank/DDBJ whole genome shotgun (WGS) entry which is preliminary data.</text>
</comment>
<proteinExistence type="predicted"/>
<protein>
    <recommendedName>
        <fullName evidence="4">ABC transporter permease</fullName>
    </recommendedName>
</protein>
<gene>
    <name evidence="2" type="ORF">BROSI_A1424</name>
</gene>
<feature type="transmembrane region" description="Helical" evidence="1">
    <location>
        <begin position="236"/>
        <end position="261"/>
    </location>
</feature>
<keyword evidence="1" id="KW-0812">Transmembrane</keyword>
<dbReference type="PANTHER" id="PTHR43471">
    <property type="entry name" value="ABC TRANSPORTER PERMEASE"/>
    <property type="match status" value="1"/>
</dbReference>
<organism evidence="2 3">
    <name type="scientific">Candidatus Brocadia sinica JPN1</name>
    <dbReference type="NCBI Taxonomy" id="1197129"/>
    <lineage>
        <taxon>Bacteria</taxon>
        <taxon>Pseudomonadati</taxon>
        <taxon>Planctomycetota</taxon>
        <taxon>Candidatus Brocadiia</taxon>
        <taxon>Candidatus Brocadiales</taxon>
        <taxon>Candidatus Brocadiaceae</taxon>
        <taxon>Candidatus Brocadia</taxon>
    </lineage>
</organism>
<feature type="transmembrane region" description="Helical" evidence="1">
    <location>
        <begin position="172"/>
        <end position="191"/>
    </location>
</feature>
<reference evidence="3" key="1">
    <citation type="journal article" date="2015" name="Genome Announc.">
        <title>Draft Genome Sequence of an Anaerobic Ammonium-Oxidizing Bacterium, "Candidatus Brocadia sinica".</title>
        <authorList>
            <person name="Oshiki M."/>
            <person name="Shinyako-Hata K."/>
            <person name="Satoh H."/>
            <person name="Okabe S."/>
        </authorList>
    </citation>
    <scope>NUCLEOTIDE SEQUENCE [LARGE SCALE GENOMIC DNA]</scope>
    <source>
        <strain evidence="3">JPN1</strain>
    </source>
</reference>
<keyword evidence="1" id="KW-0472">Membrane</keyword>